<feature type="signal peptide" evidence="2">
    <location>
        <begin position="1"/>
        <end position="19"/>
    </location>
</feature>
<feature type="compositionally biased region" description="Acidic residues" evidence="1">
    <location>
        <begin position="73"/>
        <end position="83"/>
    </location>
</feature>
<accession>A0A9R1WNJ5</accession>
<evidence type="ECO:0000313" key="4">
    <source>
        <dbReference type="Proteomes" id="UP000235145"/>
    </source>
</evidence>
<evidence type="ECO:0000256" key="2">
    <source>
        <dbReference type="SAM" id="SignalP"/>
    </source>
</evidence>
<reference evidence="3 4" key="1">
    <citation type="journal article" date="2017" name="Nat. Commun.">
        <title>Genome assembly with in vitro proximity ligation data and whole-genome triplication in lettuce.</title>
        <authorList>
            <person name="Reyes-Chin-Wo S."/>
            <person name="Wang Z."/>
            <person name="Yang X."/>
            <person name="Kozik A."/>
            <person name="Arikit S."/>
            <person name="Song C."/>
            <person name="Xia L."/>
            <person name="Froenicke L."/>
            <person name="Lavelle D.O."/>
            <person name="Truco M.J."/>
            <person name="Xia R."/>
            <person name="Zhu S."/>
            <person name="Xu C."/>
            <person name="Xu H."/>
            <person name="Xu X."/>
            <person name="Cox K."/>
            <person name="Korf I."/>
            <person name="Meyers B.C."/>
            <person name="Michelmore R.W."/>
        </authorList>
    </citation>
    <scope>NUCLEOTIDE SEQUENCE [LARGE SCALE GENOMIC DNA]</scope>
    <source>
        <strain evidence="4">cv. Salinas</strain>
        <tissue evidence="3">Seedlings</tissue>
    </source>
</reference>
<gene>
    <name evidence="3" type="ORF">LSAT_V11C100035670</name>
</gene>
<proteinExistence type="predicted"/>
<feature type="compositionally biased region" description="Acidic residues" evidence="1">
    <location>
        <begin position="25"/>
        <end position="45"/>
    </location>
</feature>
<feature type="region of interest" description="Disordered" evidence="1">
    <location>
        <begin position="71"/>
        <end position="108"/>
    </location>
</feature>
<feature type="chain" id="PRO_5040335461" evidence="2">
    <location>
        <begin position="20"/>
        <end position="108"/>
    </location>
</feature>
<dbReference type="Proteomes" id="UP000235145">
    <property type="component" value="Unassembled WGS sequence"/>
</dbReference>
<name>A0A9R1WNJ5_LACSA</name>
<comment type="caution">
    <text evidence="3">The sequence shown here is derived from an EMBL/GenBank/DDBJ whole genome shotgun (WGS) entry which is preliminary data.</text>
</comment>
<evidence type="ECO:0000256" key="1">
    <source>
        <dbReference type="SAM" id="MobiDB-lite"/>
    </source>
</evidence>
<keyword evidence="4" id="KW-1185">Reference proteome</keyword>
<protein>
    <submittedName>
        <fullName evidence="3">Uncharacterized protein</fullName>
    </submittedName>
</protein>
<sequence>MSCCMGILSSLIIFQVTQDECHEYDGDEEESDGDEDLSDEDEEEFDVNEVRVVEEYETKISNMYLVNYGNDFQNDDANFDDDDQRTGGDAEAHVNDTTLDEQNDKNDA</sequence>
<organism evidence="3 4">
    <name type="scientific">Lactuca sativa</name>
    <name type="common">Garden lettuce</name>
    <dbReference type="NCBI Taxonomy" id="4236"/>
    <lineage>
        <taxon>Eukaryota</taxon>
        <taxon>Viridiplantae</taxon>
        <taxon>Streptophyta</taxon>
        <taxon>Embryophyta</taxon>
        <taxon>Tracheophyta</taxon>
        <taxon>Spermatophyta</taxon>
        <taxon>Magnoliopsida</taxon>
        <taxon>eudicotyledons</taxon>
        <taxon>Gunneridae</taxon>
        <taxon>Pentapetalae</taxon>
        <taxon>asterids</taxon>
        <taxon>campanulids</taxon>
        <taxon>Asterales</taxon>
        <taxon>Asteraceae</taxon>
        <taxon>Cichorioideae</taxon>
        <taxon>Cichorieae</taxon>
        <taxon>Lactucinae</taxon>
        <taxon>Lactuca</taxon>
    </lineage>
</organism>
<feature type="region of interest" description="Disordered" evidence="1">
    <location>
        <begin position="22"/>
        <end position="45"/>
    </location>
</feature>
<keyword evidence="2" id="KW-0732">Signal</keyword>
<dbReference type="AlphaFoldDB" id="A0A9R1WNJ5"/>
<evidence type="ECO:0000313" key="3">
    <source>
        <dbReference type="EMBL" id="KAJ0227383.1"/>
    </source>
</evidence>
<dbReference type="EMBL" id="NBSK02000001">
    <property type="protein sequence ID" value="KAJ0227383.1"/>
    <property type="molecule type" value="Genomic_DNA"/>
</dbReference>
<feature type="compositionally biased region" description="Basic and acidic residues" evidence="1">
    <location>
        <begin position="84"/>
        <end position="94"/>
    </location>
</feature>